<proteinExistence type="predicted"/>
<dbReference type="Proteomes" id="UP000002964">
    <property type="component" value="Unassembled WGS sequence"/>
</dbReference>
<dbReference type="AlphaFoldDB" id="H8Z8N0"/>
<dbReference type="eggNOG" id="ENOG502Z880">
    <property type="taxonomic scope" value="Bacteria"/>
</dbReference>
<gene>
    <name evidence="1" type="ORF">Thi970DRAFT_04956</name>
</gene>
<accession>H8Z8N0</accession>
<keyword evidence="2" id="KW-1185">Reference proteome</keyword>
<dbReference type="EMBL" id="JH603171">
    <property type="protein sequence ID" value="EIC19435.1"/>
    <property type="molecule type" value="Genomic_DNA"/>
</dbReference>
<dbReference type="RefSeq" id="WP_009151664.1">
    <property type="nucleotide sequence ID" value="NZ_CP121471.1"/>
</dbReference>
<dbReference type="InterPro" id="IPR013381">
    <property type="entry name" value="CRISPR-assoc_prot_Cse1"/>
</dbReference>
<evidence type="ECO:0000313" key="2">
    <source>
        <dbReference type="Proteomes" id="UP000002964"/>
    </source>
</evidence>
<evidence type="ECO:0000313" key="1">
    <source>
        <dbReference type="EMBL" id="EIC19435.1"/>
    </source>
</evidence>
<sequence>MLNLALDEWIPARRAANNVCTELAPWQITMDIDDDPFVTLDAPRADFNAALMQFLIGLLQTTFAPRDADQWFERMELPPTPEELQAAFRPFAHAFELGGQDARFMQDQDALADREPLPISALLIDMAGSETHFVKGLAHQGFSPAMAAMALYTLQTNAPSGGVGHRTSVRGGGPLTTLVLATRDNDDRQPTLWQTLWLNVLDEETLGYSATPADAERIFPWLVATRTSEKGGRDTSPEKAHPLQVFWGMPRRIRLDLENIGESSAECVCALSGQPSANIVSAYRTKNYGTNYIGAWQHPLSPYSYDGKELLCMHPRGSINYRHWLGLVQSSKDSKTERLPALVVQRFTDGAYRLEREGWRFRLWACGYDMDNMKPRCWFESTLPLFPIQDRNTREMVESAAERMIEAAGHFLGNLRGAIKDAWFAANDPRRKSARLDHVSDAFWQETESAFYDGLGAVAGAADTQAKRFEQFQNWHRYLQVYTQNAFDLWVDYNQITDQSHPRRIAEARRNLRRFNYKKKIKDLLEISDKRGSAQQEAA</sequence>
<reference evidence="1 2" key="2">
    <citation type="submission" date="2011-11" db="EMBL/GenBank/DDBJ databases">
        <authorList>
            <consortium name="US DOE Joint Genome Institute"/>
            <person name="Lucas S."/>
            <person name="Han J."/>
            <person name="Lapidus A."/>
            <person name="Cheng J.-F."/>
            <person name="Goodwin L."/>
            <person name="Pitluck S."/>
            <person name="Peters L."/>
            <person name="Ovchinnikova G."/>
            <person name="Zhang X."/>
            <person name="Detter J.C."/>
            <person name="Han C."/>
            <person name="Tapia R."/>
            <person name="Land M."/>
            <person name="Hauser L."/>
            <person name="Kyrpides N."/>
            <person name="Ivanova N."/>
            <person name="Pagani I."/>
            <person name="Vogl K."/>
            <person name="Liu Z."/>
            <person name="Overmann J."/>
            <person name="Frigaard N.-U."/>
            <person name="Bryant D."/>
            <person name="Woyke T."/>
        </authorList>
    </citation>
    <scope>NUCLEOTIDE SEQUENCE [LARGE SCALE GENOMIC DNA]</scope>
    <source>
        <strain evidence="1 2">970</strain>
    </source>
</reference>
<dbReference type="NCBIfam" id="TIGR02547">
    <property type="entry name" value="casA_cse1"/>
    <property type="match status" value="1"/>
</dbReference>
<dbReference type="CDD" id="cd09729">
    <property type="entry name" value="Cse1_I-E"/>
    <property type="match status" value="1"/>
</dbReference>
<organism evidence="1 2">
    <name type="scientific">Thiorhodovibrio frisius</name>
    <dbReference type="NCBI Taxonomy" id="631362"/>
    <lineage>
        <taxon>Bacteria</taxon>
        <taxon>Pseudomonadati</taxon>
        <taxon>Pseudomonadota</taxon>
        <taxon>Gammaproteobacteria</taxon>
        <taxon>Chromatiales</taxon>
        <taxon>Chromatiaceae</taxon>
        <taxon>Thiorhodovibrio</taxon>
    </lineage>
</organism>
<dbReference type="HOGENOM" id="CLU_039818_0_0_6"/>
<reference evidence="2" key="1">
    <citation type="submission" date="2011-06" db="EMBL/GenBank/DDBJ databases">
        <authorList>
            <consortium name="US DOE Joint Genome Institute (JGI-PGF)"/>
            <person name="Lucas S."/>
            <person name="Han J."/>
            <person name="Lapidus A."/>
            <person name="Cheng J.-F."/>
            <person name="Goodwin L."/>
            <person name="Pitluck S."/>
            <person name="Peters L."/>
            <person name="Land M.L."/>
            <person name="Hauser L."/>
            <person name="Vogl K."/>
            <person name="Liu Z."/>
            <person name="Overmann J."/>
            <person name="Frigaard N.-U."/>
            <person name="Bryant D.A."/>
            <person name="Woyke T.J."/>
        </authorList>
    </citation>
    <scope>NUCLEOTIDE SEQUENCE [LARGE SCALE GENOMIC DNA]</scope>
    <source>
        <strain evidence="2">970</strain>
    </source>
</reference>
<dbReference type="STRING" id="631362.Thi970DRAFT_04956"/>
<name>H8Z8N0_9GAMM</name>
<dbReference type="Pfam" id="PF09481">
    <property type="entry name" value="CRISPR_Cse1"/>
    <property type="match status" value="1"/>
</dbReference>
<protein>
    <submittedName>
        <fullName evidence="1">CRISPR type I-E-associated protein CasA/Cse1</fullName>
    </submittedName>
</protein>